<dbReference type="Pfam" id="PF00589">
    <property type="entry name" value="Phage_integrase"/>
    <property type="match status" value="1"/>
</dbReference>
<dbReference type="PANTHER" id="PTHR30349:SF77">
    <property type="entry name" value="TYROSINE RECOMBINASE XERC"/>
    <property type="match status" value="1"/>
</dbReference>
<dbReference type="EMBL" id="JAHCLR010000050">
    <property type="protein sequence ID" value="MBS9535590.1"/>
    <property type="molecule type" value="Genomic_DNA"/>
</dbReference>
<dbReference type="InterPro" id="IPR002104">
    <property type="entry name" value="Integrase_catalytic"/>
</dbReference>
<evidence type="ECO:0000256" key="2">
    <source>
        <dbReference type="ARBA" id="ARBA00022908"/>
    </source>
</evidence>
<dbReference type="PROSITE" id="PS51898">
    <property type="entry name" value="TYR_RECOMBINASE"/>
    <property type="match status" value="1"/>
</dbReference>
<dbReference type="InterPro" id="IPR010998">
    <property type="entry name" value="Integrase_recombinase_N"/>
</dbReference>
<organism evidence="6 7">
    <name type="scientific">Mycolicibacter acidiphilus</name>
    <dbReference type="NCBI Taxonomy" id="2835306"/>
    <lineage>
        <taxon>Bacteria</taxon>
        <taxon>Bacillati</taxon>
        <taxon>Actinomycetota</taxon>
        <taxon>Actinomycetes</taxon>
        <taxon>Mycobacteriales</taxon>
        <taxon>Mycobacteriaceae</taxon>
        <taxon>Mycolicibacter</taxon>
    </lineage>
</organism>
<dbReference type="SUPFAM" id="SSF56349">
    <property type="entry name" value="DNA breaking-rejoining enzymes"/>
    <property type="match status" value="1"/>
</dbReference>
<dbReference type="Gene3D" id="1.10.150.130">
    <property type="match status" value="1"/>
</dbReference>
<keyword evidence="7" id="KW-1185">Reference proteome</keyword>
<feature type="domain" description="Tyr recombinase" evidence="5">
    <location>
        <begin position="98"/>
        <end position="311"/>
    </location>
</feature>
<keyword evidence="4" id="KW-0233">DNA recombination</keyword>
<dbReference type="InterPro" id="IPR013762">
    <property type="entry name" value="Integrase-like_cat_sf"/>
</dbReference>
<keyword evidence="3" id="KW-0238">DNA-binding</keyword>
<evidence type="ECO:0000313" key="6">
    <source>
        <dbReference type="EMBL" id="MBS9535590.1"/>
    </source>
</evidence>
<dbReference type="Proteomes" id="UP001519535">
    <property type="component" value="Unassembled WGS sequence"/>
</dbReference>
<dbReference type="Gene3D" id="1.10.443.10">
    <property type="entry name" value="Intergrase catalytic core"/>
    <property type="match status" value="1"/>
</dbReference>
<evidence type="ECO:0000313" key="7">
    <source>
        <dbReference type="Proteomes" id="UP001519535"/>
    </source>
</evidence>
<proteinExistence type="predicted"/>
<evidence type="ECO:0000256" key="1">
    <source>
        <dbReference type="ARBA" id="ARBA00004496"/>
    </source>
</evidence>
<comment type="caution">
    <text evidence="6">The sequence shown here is derived from an EMBL/GenBank/DDBJ whole genome shotgun (WGS) entry which is preliminary data.</text>
</comment>
<protein>
    <submittedName>
        <fullName evidence="6">Tyrosine-type recombinase/integrase</fullName>
    </submittedName>
</protein>
<accession>A0ABS5RMQ7</accession>
<name>A0ABS5RMQ7_9MYCO</name>
<evidence type="ECO:0000259" key="5">
    <source>
        <dbReference type="PROSITE" id="PS51898"/>
    </source>
</evidence>
<comment type="subcellular location">
    <subcellularLocation>
        <location evidence="1">Cytoplasm</location>
    </subcellularLocation>
</comment>
<dbReference type="PANTHER" id="PTHR30349">
    <property type="entry name" value="PHAGE INTEGRASE-RELATED"/>
    <property type="match status" value="1"/>
</dbReference>
<gene>
    <name evidence="6" type="ORF">KIH27_18550</name>
</gene>
<dbReference type="InterPro" id="IPR050090">
    <property type="entry name" value="Tyrosine_recombinase_XerCD"/>
</dbReference>
<reference evidence="6 7" key="1">
    <citation type="submission" date="2021-05" db="EMBL/GenBank/DDBJ databases">
        <title>Mycobacterium acidophilum sp. nov., an extremely acid-tolerant member of the genus Mycobacterium.</title>
        <authorList>
            <person name="Xia J."/>
        </authorList>
    </citation>
    <scope>NUCLEOTIDE SEQUENCE [LARGE SCALE GENOMIC DNA]</scope>
    <source>
        <strain evidence="6 7">M1</strain>
    </source>
</reference>
<keyword evidence="2" id="KW-0229">DNA integration</keyword>
<evidence type="ECO:0000256" key="3">
    <source>
        <dbReference type="ARBA" id="ARBA00023125"/>
    </source>
</evidence>
<sequence length="322" mass="35273">MAWRAGRKPSPHTVAAWRQDVRAIADIVTGGRPAQMRPEDITKTVMREAFETYVPAHEAASVRRCWSTWNGLCTWLYAEGRIPGNPMQLVTRPSATKTVPKSLSHSTVQALIDAVMRDAGSKKKTVWAERDLAVLTTPLVTGMRASELVAANVGDVQIRSDGTALIRVKGKGRKERNVPVEATLLPILNAYLDSRAIRFPQGVRRKRGDPTTETGLSRWPATAPLFVGRDGERITRATLQSRIARAFKNAGGDAMPVPGAITHSLRHTYATELAHANVSIYTLMNLLGHESMTTSQRYVSAAGTETRSAAAQNPLYDMLPQQ</sequence>
<dbReference type="InterPro" id="IPR011010">
    <property type="entry name" value="DNA_brk_join_enz"/>
</dbReference>
<evidence type="ECO:0000256" key="4">
    <source>
        <dbReference type="ARBA" id="ARBA00023172"/>
    </source>
</evidence>